<dbReference type="Pfam" id="PF01478">
    <property type="entry name" value="Peptidase_A24"/>
    <property type="match status" value="1"/>
</dbReference>
<feature type="domain" description="Prepilin type IV endopeptidase peptidase" evidence="4">
    <location>
        <begin position="24"/>
        <end position="134"/>
    </location>
</feature>
<feature type="transmembrane region" description="Helical" evidence="3">
    <location>
        <begin position="122"/>
        <end position="139"/>
    </location>
</feature>
<dbReference type="EMBL" id="QUAK01000060">
    <property type="protein sequence ID" value="RFU86712.1"/>
    <property type="molecule type" value="Genomic_DNA"/>
</dbReference>
<evidence type="ECO:0000313" key="5">
    <source>
        <dbReference type="EMBL" id="RFU86712.1"/>
    </source>
</evidence>
<dbReference type="PRINTS" id="PR00864">
    <property type="entry name" value="PREPILNPTASE"/>
</dbReference>
<feature type="transmembrane region" description="Helical" evidence="3">
    <location>
        <begin position="46"/>
        <end position="64"/>
    </location>
</feature>
<protein>
    <submittedName>
        <fullName evidence="5">Prepilin peptidase</fullName>
    </submittedName>
</protein>
<dbReference type="Proteomes" id="UP000263094">
    <property type="component" value="Unassembled WGS sequence"/>
</dbReference>
<evidence type="ECO:0000256" key="1">
    <source>
        <dbReference type="ARBA" id="ARBA00005801"/>
    </source>
</evidence>
<dbReference type="OrthoDB" id="2087435at2"/>
<comment type="caution">
    <text evidence="5">The sequence shown here is derived from an EMBL/GenBank/DDBJ whole genome shotgun (WGS) entry which is preliminary data.</text>
</comment>
<keyword evidence="3" id="KW-0812">Transmembrane</keyword>
<dbReference type="GO" id="GO:0004190">
    <property type="term" value="F:aspartic-type endopeptidase activity"/>
    <property type="evidence" value="ECO:0007669"/>
    <property type="project" value="InterPro"/>
</dbReference>
<keyword evidence="6" id="KW-1185">Reference proteome</keyword>
<proteinExistence type="inferred from homology"/>
<name>A0A372M6Z0_9ACTN</name>
<evidence type="ECO:0000313" key="6">
    <source>
        <dbReference type="Proteomes" id="UP000263094"/>
    </source>
</evidence>
<keyword evidence="3" id="KW-0472">Membrane</keyword>
<evidence type="ECO:0000256" key="3">
    <source>
        <dbReference type="SAM" id="Phobius"/>
    </source>
</evidence>
<dbReference type="Gene3D" id="1.20.120.1220">
    <property type="match status" value="1"/>
</dbReference>
<dbReference type="GO" id="GO:0006465">
    <property type="term" value="P:signal peptide processing"/>
    <property type="evidence" value="ECO:0007669"/>
    <property type="project" value="TreeGrafter"/>
</dbReference>
<dbReference type="InterPro" id="IPR014032">
    <property type="entry name" value="Peptidase_A24A_bac"/>
</dbReference>
<dbReference type="PANTHER" id="PTHR30487:SF0">
    <property type="entry name" value="PREPILIN LEADER PEPTIDASE_N-METHYLTRANSFERASE-RELATED"/>
    <property type="match status" value="1"/>
</dbReference>
<organism evidence="5 6">
    <name type="scientific">Streptomyces triticagri</name>
    <dbReference type="NCBI Taxonomy" id="2293568"/>
    <lineage>
        <taxon>Bacteria</taxon>
        <taxon>Bacillati</taxon>
        <taxon>Actinomycetota</taxon>
        <taxon>Actinomycetes</taxon>
        <taxon>Kitasatosporales</taxon>
        <taxon>Streptomycetaceae</taxon>
        <taxon>Streptomyces</taxon>
    </lineage>
</organism>
<dbReference type="InterPro" id="IPR000045">
    <property type="entry name" value="Prepilin_IV_endopep_pep"/>
</dbReference>
<dbReference type="InterPro" id="IPR050882">
    <property type="entry name" value="Prepilin_peptidase/N-MTase"/>
</dbReference>
<gene>
    <name evidence="5" type="ORF">DY218_10755</name>
</gene>
<dbReference type="GO" id="GO:0005886">
    <property type="term" value="C:plasma membrane"/>
    <property type="evidence" value="ECO:0007669"/>
    <property type="project" value="TreeGrafter"/>
</dbReference>
<reference evidence="5 6" key="1">
    <citation type="submission" date="2018-08" db="EMBL/GenBank/DDBJ databases">
        <title>Isolation, diversity and antifungal activity of Actinobacteria from wheat.</title>
        <authorList>
            <person name="Han C."/>
        </authorList>
    </citation>
    <scope>NUCLEOTIDE SEQUENCE [LARGE SCALE GENOMIC DNA]</scope>
    <source>
        <strain evidence="5 6">NEAU-YY421</strain>
    </source>
</reference>
<feature type="transmembrane region" description="Helical" evidence="3">
    <location>
        <begin position="70"/>
        <end position="91"/>
    </location>
</feature>
<dbReference type="PANTHER" id="PTHR30487">
    <property type="entry name" value="TYPE 4 PREPILIN-LIKE PROTEINS LEADER PEPTIDE-PROCESSING ENZYME"/>
    <property type="match status" value="1"/>
</dbReference>
<feature type="transmembrane region" description="Helical" evidence="3">
    <location>
        <begin position="20"/>
        <end position="39"/>
    </location>
</feature>
<keyword evidence="3" id="KW-1133">Transmembrane helix</keyword>
<evidence type="ECO:0000259" key="4">
    <source>
        <dbReference type="Pfam" id="PF01478"/>
    </source>
</evidence>
<evidence type="ECO:0000256" key="2">
    <source>
        <dbReference type="RuleBase" id="RU003793"/>
    </source>
</evidence>
<feature type="transmembrane region" description="Helical" evidence="3">
    <location>
        <begin position="151"/>
        <end position="169"/>
    </location>
</feature>
<sequence length="170" mass="17133">MTALLCAALAATSGLHPETAVWLLLLPVGVLLAVIDATVHRLPDLLTLPAAGAAAALLGLAALGDSATGSWTTALLGGLGLGGAYFILFLIHPSGMGFGDVKLALVLGVTLGWYGWDSVVRGFVLGIFYGGAYAFILLSSKRAGRRTAMPLGPSMLAGSFTALLLGGLGV</sequence>
<comment type="similarity">
    <text evidence="1 2">Belongs to the peptidase A24 family.</text>
</comment>
<accession>A0A372M6Z0</accession>
<dbReference type="AlphaFoldDB" id="A0A372M6Z0"/>